<dbReference type="EMBL" id="GBXM01007133">
    <property type="protein sequence ID" value="JAI01445.1"/>
    <property type="molecule type" value="Transcribed_RNA"/>
</dbReference>
<reference evidence="1" key="1">
    <citation type="submission" date="2014-11" db="EMBL/GenBank/DDBJ databases">
        <authorList>
            <person name="Amaro Gonzalez C."/>
        </authorList>
    </citation>
    <scope>NUCLEOTIDE SEQUENCE</scope>
</reference>
<reference evidence="1" key="2">
    <citation type="journal article" date="2015" name="Fish Shellfish Immunol.">
        <title>Early steps in the European eel (Anguilla anguilla)-Vibrio vulnificus interaction in the gills: Role of the RtxA13 toxin.</title>
        <authorList>
            <person name="Callol A."/>
            <person name="Pajuelo D."/>
            <person name="Ebbesson L."/>
            <person name="Teles M."/>
            <person name="MacKenzie S."/>
            <person name="Amaro C."/>
        </authorList>
    </citation>
    <scope>NUCLEOTIDE SEQUENCE</scope>
</reference>
<accession>A0A0E9XFM7</accession>
<protein>
    <submittedName>
        <fullName evidence="1">Uncharacterized protein</fullName>
    </submittedName>
</protein>
<name>A0A0E9XFM7_ANGAN</name>
<sequence length="20" mass="2383">MSASHDVCTPFRFVFKHFLL</sequence>
<proteinExistence type="predicted"/>
<organism evidence="1">
    <name type="scientific">Anguilla anguilla</name>
    <name type="common">European freshwater eel</name>
    <name type="synonym">Muraena anguilla</name>
    <dbReference type="NCBI Taxonomy" id="7936"/>
    <lineage>
        <taxon>Eukaryota</taxon>
        <taxon>Metazoa</taxon>
        <taxon>Chordata</taxon>
        <taxon>Craniata</taxon>
        <taxon>Vertebrata</taxon>
        <taxon>Euteleostomi</taxon>
        <taxon>Actinopterygii</taxon>
        <taxon>Neopterygii</taxon>
        <taxon>Teleostei</taxon>
        <taxon>Anguilliformes</taxon>
        <taxon>Anguillidae</taxon>
        <taxon>Anguilla</taxon>
    </lineage>
</organism>
<dbReference type="AlphaFoldDB" id="A0A0E9XFM7"/>
<evidence type="ECO:0000313" key="1">
    <source>
        <dbReference type="EMBL" id="JAI01445.1"/>
    </source>
</evidence>